<evidence type="ECO:0000313" key="1">
    <source>
        <dbReference type="EMBL" id="EDM23349.1"/>
    </source>
</evidence>
<proteinExistence type="predicted"/>
<dbReference type="Proteomes" id="UP000003288">
    <property type="component" value="Unassembled WGS sequence"/>
</dbReference>
<dbReference type="SUPFAM" id="SSF53474">
    <property type="entry name" value="alpha/beta-Hydrolases"/>
    <property type="match status" value="1"/>
</dbReference>
<dbReference type="PANTHER" id="PTHR12277">
    <property type="entry name" value="ALPHA/BETA HYDROLASE DOMAIN-CONTAINING PROTEIN"/>
    <property type="match status" value="1"/>
</dbReference>
<comment type="caution">
    <text evidence="1">The sequence shown here is derived from an EMBL/GenBank/DDBJ whole genome shotgun (WGS) entry which is preliminary data.</text>
</comment>
<reference evidence="1 2" key="1">
    <citation type="journal article" date="2011" name="Stand. Genomic Sci.">
        <title>Draft genome sequence of Caminibacter mediatlanticus strain TB-2, an epsilonproteobacterium isolated from a deep-sea hydrothermal vent.</title>
        <authorList>
            <person name="Giovannelli D."/>
            <person name="Ferriera S."/>
            <person name="Johnson J."/>
            <person name="Kravitz S."/>
            <person name="Perez-Rodriguez I."/>
            <person name="Ricci J."/>
            <person name="O'Brien C."/>
            <person name="Voordeckers J.W."/>
            <person name="Bini E."/>
            <person name="Vetriani C."/>
        </authorList>
    </citation>
    <scope>NUCLEOTIDE SEQUENCE [LARGE SCALE GENOMIC DNA]</scope>
    <source>
        <strain evidence="1 2">TB-2</strain>
    </source>
</reference>
<evidence type="ECO:0008006" key="3">
    <source>
        <dbReference type="Google" id="ProtNLM"/>
    </source>
</evidence>
<dbReference type="PANTHER" id="PTHR12277:SF81">
    <property type="entry name" value="PROTEIN ABHD13"/>
    <property type="match status" value="1"/>
</dbReference>
<gene>
    <name evidence="1" type="ORF">CMTB2_08795</name>
</gene>
<dbReference type="Gene3D" id="3.40.50.1820">
    <property type="entry name" value="alpha/beta hydrolase"/>
    <property type="match status" value="1"/>
</dbReference>
<name>A0AAI9AH21_9BACT</name>
<evidence type="ECO:0000313" key="2">
    <source>
        <dbReference type="Proteomes" id="UP000003288"/>
    </source>
</evidence>
<sequence length="170" mass="19622">MENIATQIKDFNFIAFNYPGYGNSQGLPSEEKILKYSIEIFDKYKPQIIIGRSLGTAVASYAASKRDIEKLILITPFDSIENIAKSKYSFLPVKYILKHKFKEIDWIKKVKTHVYVILSEIENIVPKKSLKSILSNIPNLKNFYIIKNSTHGNILQNEDFVNILEKILKH</sequence>
<dbReference type="EMBL" id="ABCJ01000006">
    <property type="protein sequence ID" value="EDM23349.1"/>
    <property type="molecule type" value="Genomic_DNA"/>
</dbReference>
<dbReference type="AlphaFoldDB" id="A0AAI9AH21"/>
<dbReference type="InterPro" id="IPR029058">
    <property type="entry name" value="AB_hydrolase_fold"/>
</dbReference>
<accession>A0AAI9AH21</accession>
<organism evidence="1 2">
    <name type="scientific">Caminibacter mediatlanticus TB-2</name>
    <dbReference type="NCBI Taxonomy" id="391592"/>
    <lineage>
        <taxon>Bacteria</taxon>
        <taxon>Pseudomonadati</taxon>
        <taxon>Campylobacterota</taxon>
        <taxon>Epsilonproteobacteria</taxon>
        <taxon>Nautiliales</taxon>
        <taxon>Nautiliaceae</taxon>
        <taxon>Caminibacter</taxon>
    </lineage>
</organism>
<protein>
    <recommendedName>
        <fullName evidence="3">Alpha/beta hydrolase</fullName>
    </recommendedName>
</protein>